<reference evidence="5" key="1">
    <citation type="submission" date="2017-11" db="EMBL/GenBank/DDBJ databases">
        <authorList>
            <person name="Watanabe M."/>
            <person name="Kojima H."/>
        </authorList>
    </citation>
    <scope>NUCLEOTIDE SEQUENCE [LARGE SCALE GENOMIC DNA]</scope>
    <source>
        <strain evidence="5">Tokyo 01</strain>
    </source>
</reference>
<evidence type="ECO:0000259" key="3">
    <source>
        <dbReference type="Pfam" id="PF00512"/>
    </source>
</evidence>
<dbReference type="SUPFAM" id="SSF47384">
    <property type="entry name" value="Homodimeric domain of signal transducing histidine kinase"/>
    <property type="match status" value="1"/>
</dbReference>
<gene>
    <name evidence="4" type="ORF">DENIS_1170</name>
</gene>
<evidence type="ECO:0000313" key="5">
    <source>
        <dbReference type="Proteomes" id="UP000288096"/>
    </source>
</evidence>
<dbReference type="EC" id="2.7.13.3" evidence="2"/>
<accession>A0A401FTC7</accession>
<dbReference type="GO" id="GO:0000155">
    <property type="term" value="F:phosphorelay sensor kinase activity"/>
    <property type="evidence" value="ECO:0007669"/>
    <property type="project" value="InterPro"/>
</dbReference>
<dbReference type="CDD" id="cd00082">
    <property type="entry name" value="HisKA"/>
    <property type="match status" value="1"/>
</dbReference>
<dbReference type="InterPro" id="IPR003661">
    <property type="entry name" value="HisK_dim/P_dom"/>
</dbReference>
<name>A0A401FTC7_9BACT</name>
<evidence type="ECO:0000256" key="1">
    <source>
        <dbReference type="ARBA" id="ARBA00000085"/>
    </source>
</evidence>
<dbReference type="AlphaFoldDB" id="A0A401FTC7"/>
<keyword evidence="5" id="KW-1185">Reference proteome</keyword>
<evidence type="ECO:0000313" key="4">
    <source>
        <dbReference type="EMBL" id="GBC60219.1"/>
    </source>
</evidence>
<sequence>MMDKESATSAEKEKKSPSYSEIVRTARKLCHDLNQPMQTISGYSDLLAMGIPKEDPKYAKILKIQEAVGQVNKITGQLMNLMLRCKNPD</sequence>
<reference evidence="5" key="2">
    <citation type="submission" date="2019-01" db="EMBL/GenBank/DDBJ databases">
        <title>Genome sequence of Desulfonema ishimotonii strain Tokyo 01.</title>
        <authorList>
            <person name="Fukui M."/>
        </authorList>
    </citation>
    <scope>NUCLEOTIDE SEQUENCE [LARGE SCALE GENOMIC DNA]</scope>
    <source>
        <strain evidence="5">Tokyo 01</strain>
    </source>
</reference>
<comment type="catalytic activity">
    <reaction evidence="1">
        <text>ATP + protein L-histidine = ADP + protein N-phospho-L-histidine.</text>
        <dbReference type="EC" id="2.7.13.3"/>
    </reaction>
</comment>
<dbReference type="InterPro" id="IPR036097">
    <property type="entry name" value="HisK_dim/P_sf"/>
</dbReference>
<dbReference type="Gene3D" id="1.10.287.130">
    <property type="match status" value="1"/>
</dbReference>
<dbReference type="EMBL" id="BEXT01000001">
    <property type="protein sequence ID" value="GBC60219.1"/>
    <property type="molecule type" value="Genomic_DNA"/>
</dbReference>
<comment type="caution">
    <text evidence="4">The sequence shown here is derived from an EMBL/GenBank/DDBJ whole genome shotgun (WGS) entry which is preliminary data.</text>
</comment>
<dbReference type="Proteomes" id="UP000288096">
    <property type="component" value="Unassembled WGS sequence"/>
</dbReference>
<dbReference type="Pfam" id="PF00512">
    <property type="entry name" value="HisKA"/>
    <property type="match status" value="1"/>
</dbReference>
<protein>
    <recommendedName>
        <fullName evidence="2">histidine kinase</fullName>
        <ecNumber evidence="2">2.7.13.3</ecNumber>
    </recommendedName>
</protein>
<proteinExistence type="predicted"/>
<feature type="domain" description="Signal transduction histidine kinase dimerisation/phosphoacceptor" evidence="3">
    <location>
        <begin position="26"/>
        <end position="81"/>
    </location>
</feature>
<organism evidence="4 5">
    <name type="scientific">Desulfonema ishimotonii</name>
    <dbReference type="NCBI Taxonomy" id="45657"/>
    <lineage>
        <taxon>Bacteria</taxon>
        <taxon>Pseudomonadati</taxon>
        <taxon>Thermodesulfobacteriota</taxon>
        <taxon>Desulfobacteria</taxon>
        <taxon>Desulfobacterales</taxon>
        <taxon>Desulfococcaceae</taxon>
        <taxon>Desulfonema</taxon>
    </lineage>
</organism>
<dbReference type="RefSeq" id="WP_124327662.1">
    <property type="nucleotide sequence ID" value="NZ_BEXT01000001.1"/>
</dbReference>
<evidence type="ECO:0000256" key="2">
    <source>
        <dbReference type="ARBA" id="ARBA00012438"/>
    </source>
</evidence>